<dbReference type="AlphaFoldDB" id="A0A9P6AGD9"/>
<organism evidence="2 3">
    <name type="scientific">Hydnum rufescens UP504</name>
    <dbReference type="NCBI Taxonomy" id="1448309"/>
    <lineage>
        <taxon>Eukaryota</taxon>
        <taxon>Fungi</taxon>
        <taxon>Dikarya</taxon>
        <taxon>Basidiomycota</taxon>
        <taxon>Agaricomycotina</taxon>
        <taxon>Agaricomycetes</taxon>
        <taxon>Cantharellales</taxon>
        <taxon>Hydnaceae</taxon>
        <taxon>Hydnum</taxon>
    </lineage>
</organism>
<evidence type="ECO:0000313" key="3">
    <source>
        <dbReference type="Proteomes" id="UP000886523"/>
    </source>
</evidence>
<comment type="caution">
    <text evidence="2">The sequence shown here is derived from an EMBL/GenBank/DDBJ whole genome shotgun (WGS) entry which is preliminary data.</text>
</comment>
<evidence type="ECO:0000313" key="2">
    <source>
        <dbReference type="EMBL" id="KAF9505228.1"/>
    </source>
</evidence>
<name>A0A9P6AGD9_9AGAM</name>
<keyword evidence="3" id="KW-1185">Reference proteome</keyword>
<sequence length="63" mass="6829">MVLENEQEPSSSPRAALQSTPASSRMSTIRPITSTPDVKMVGNDEGEDGEVKIVLKHVRFGNC</sequence>
<protein>
    <submittedName>
        <fullName evidence="2">Uncharacterized protein</fullName>
    </submittedName>
</protein>
<gene>
    <name evidence="2" type="ORF">BS47DRAFT_1354162</name>
</gene>
<evidence type="ECO:0000256" key="1">
    <source>
        <dbReference type="SAM" id="MobiDB-lite"/>
    </source>
</evidence>
<feature type="region of interest" description="Disordered" evidence="1">
    <location>
        <begin position="1"/>
        <end position="44"/>
    </location>
</feature>
<dbReference type="Proteomes" id="UP000886523">
    <property type="component" value="Unassembled WGS sequence"/>
</dbReference>
<feature type="compositionally biased region" description="Polar residues" evidence="1">
    <location>
        <begin position="8"/>
        <end position="36"/>
    </location>
</feature>
<accession>A0A9P6AGD9</accession>
<dbReference type="EMBL" id="MU129165">
    <property type="protein sequence ID" value="KAF9505228.1"/>
    <property type="molecule type" value="Genomic_DNA"/>
</dbReference>
<reference evidence="2" key="1">
    <citation type="journal article" date="2020" name="Nat. Commun.">
        <title>Large-scale genome sequencing of mycorrhizal fungi provides insights into the early evolution of symbiotic traits.</title>
        <authorList>
            <person name="Miyauchi S."/>
            <person name="Kiss E."/>
            <person name="Kuo A."/>
            <person name="Drula E."/>
            <person name="Kohler A."/>
            <person name="Sanchez-Garcia M."/>
            <person name="Morin E."/>
            <person name="Andreopoulos B."/>
            <person name="Barry K.W."/>
            <person name="Bonito G."/>
            <person name="Buee M."/>
            <person name="Carver A."/>
            <person name="Chen C."/>
            <person name="Cichocki N."/>
            <person name="Clum A."/>
            <person name="Culley D."/>
            <person name="Crous P.W."/>
            <person name="Fauchery L."/>
            <person name="Girlanda M."/>
            <person name="Hayes R.D."/>
            <person name="Keri Z."/>
            <person name="LaButti K."/>
            <person name="Lipzen A."/>
            <person name="Lombard V."/>
            <person name="Magnuson J."/>
            <person name="Maillard F."/>
            <person name="Murat C."/>
            <person name="Nolan M."/>
            <person name="Ohm R.A."/>
            <person name="Pangilinan J."/>
            <person name="Pereira M.F."/>
            <person name="Perotto S."/>
            <person name="Peter M."/>
            <person name="Pfister S."/>
            <person name="Riley R."/>
            <person name="Sitrit Y."/>
            <person name="Stielow J.B."/>
            <person name="Szollosi G."/>
            <person name="Zifcakova L."/>
            <person name="Stursova M."/>
            <person name="Spatafora J.W."/>
            <person name="Tedersoo L."/>
            <person name="Vaario L.M."/>
            <person name="Yamada A."/>
            <person name="Yan M."/>
            <person name="Wang P."/>
            <person name="Xu J."/>
            <person name="Bruns T."/>
            <person name="Baldrian P."/>
            <person name="Vilgalys R."/>
            <person name="Dunand C."/>
            <person name="Henrissat B."/>
            <person name="Grigoriev I.V."/>
            <person name="Hibbett D."/>
            <person name="Nagy L.G."/>
            <person name="Martin F.M."/>
        </authorList>
    </citation>
    <scope>NUCLEOTIDE SEQUENCE</scope>
    <source>
        <strain evidence="2">UP504</strain>
    </source>
</reference>
<proteinExistence type="predicted"/>